<name>A0A6J4NAT8_9CYAN</name>
<proteinExistence type="predicted"/>
<organism evidence="1">
    <name type="scientific">uncultured Microcoleus sp</name>
    <dbReference type="NCBI Taxonomy" id="259945"/>
    <lineage>
        <taxon>Bacteria</taxon>
        <taxon>Bacillati</taxon>
        <taxon>Cyanobacteriota</taxon>
        <taxon>Cyanophyceae</taxon>
        <taxon>Oscillatoriophycideae</taxon>
        <taxon>Oscillatoriales</taxon>
        <taxon>Microcoleaceae</taxon>
        <taxon>Microcoleus</taxon>
        <taxon>environmental samples</taxon>
    </lineage>
</organism>
<evidence type="ECO:0000313" key="1">
    <source>
        <dbReference type="EMBL" id="CAA9377640.1"/>
    </source>
</evidence>
<gene>
    <name evidence="1" type="ORF">AVDCRST_MAG84-4841</name>
</gene>
<protein>
    <submittedName>
        <fullName evidence="1">Uncharacterized protein</fullName>
    </submittedName>
</protein>
<dbReference type="EMBL" id="CADCTZ010001071">
    <property type="protein sequence ID" value="CAA9377640.1"/>
    <property type="molecule type" value="Genomic_DNA"/>
</dbReference>
<accession>A0A6J4NAT8</accession>
<sequence length="49" mass="5387">MQNTCRLCGQSFYLPTQVERKLKETCRCSVGASIASRDPGKPPCRSILG</sequence>
<dbReference type="AlphaFoldDB" id="A0A6J4NAT8"/>
<reference evidence="1" key="1">
    <citation type="submission" date="2020-02" db="EMBL/GenBank/DDBJ databases">
        <authorList>
            <person name="Meier V. D."/>
        </authorList>
    </citation>
    <scope>NUCLEOTIDE SEQUENCE</scope>
    <source>
        <strain evidence="1">AVDCRST_MAG84</strain>
    </source>
</reference>